<reference evidence="1" key="1">
    <citation type="submission" date="2022-10" db="EMBL/GenBank/DDBJ databases">
        <title>Chryseobacterium babae sp. nov. isolated from the gut of the beetle Oryctes rhinoceros, and Chryseobacterium kimseyorum sp. nov., isolated from a stick insect rearing cage.</title>
        <authorList>
            <person name="Shelomi M."/>
            <person name="Han C.-J."/>
            <person name="Chen W.-M."/>
            <person name="Chen H.-K."/>
            <person name="Liaw S.-J."/>
            <person name="Muhle E."/>
            <person name="Clermont D."/>
        </authorList>
    </citation>
    <scope>NUCLEOTIDE SEQUENCE</scope>
    <source>
        <strain evidence="1">WLa1L2M3</strain>
    </source>
</reference>
<protein>
    <submittedName>
        <fullName evidence="1">Uncharacterized protein</fullName>
    </submittedName>
</protein>
<evidence type="ECO:0000313" key="1">
    <source>
        <dbReference type="EMBL" id="MCW3161387.1"/>
    </source>
</evidence>
<name>A0ABT3HNM8_9FLAO</name>
<dbReference type="Proteomes" id="UP001163719">
    <property type="component" value="Unassembled WGS sequence"/>
</dbReference>
<keyword evidence="2" id="KW-1185">Reference proteome</keyword>
<accession>A0ABT3HNM8</accession>
<gene>
    <name evidence="1" type="ORF">OH806_08940</name>
</gene>
<proteinExistence type="predicted"/>
<dbReference type="RefSeq" id="WP_264743329.1">
    <property type="nucleotide sequence ID" value="NZ_JAPDHV010000003.1"/>
</dbReference>
<comment type="caution">
    <text evidence="1">The sequence shown here is derived from an EMBL/GenBank/DDBJ whole genome shotgun (WGS) entry which is preliminary data.</text>
</comment>
<sequence length="168" mass="19839">MFKIILNHPHIEEEESLKKYESVGELIENIFPLSEDCFCIVWNNININLSYKYDLSIIFDDFVYVIKFLESKNNVLQIAFPSNTFDVVWDMKKDGSNINILSQWNTVLSHNEKILNEYPFLSIDSNLFKDELSKILEFIYKNIIKRKENINEELLNDILDNKPNGLIL</sequence>
<dbReference type="EMBL" id="JAPDHV010000003">
    <property type="protein sequence ID" value="MCW3161387.1"/>
    <property type="molecule type" value="Genomic_DNA"/>
</dbReference>
<organism evidence="1 2">
    <name type="scientific">Chryseobacterium oryctis</name>
    <dbReference type="NCBI Taxonomy" id="2952618"/>
    <lineage>
        <taxon>Bacteria</taxon>
        <taxon>Pseudomonadati</taxon>
        <taxon>Bacteroidota</taxon>
        <taxon>Flavobacteriia</taxon>
        <taxon>Flavobacteriales</taxon>
        <taxon>Weeksellaceae</taxon>
        <taxon>Chryseobacterium group</taxon>
        <taxon>Chryseobacterium</taxon>
    </lineage>
</organism>
<evidence type="ECO:0000313" key="2">
    <source>
        <dbReference type="Proteomes" id="UP001163719"/>
    </source>
</evidence>